<comment type="caution">
    <text evidence="1">The sequence shown here is derived from an EMBL/GenBank/DDBJ whole genome shotgun (WGS) entry which is preliminary data.</text>
</comment>
<feature type="non-terminal residue" evidence="1">
    <location>
        <position position="251"/>
    </location>
</feature>
<keyword evidence="2" id="KW-1185">Reference proteome</keyword>
<gene>
    <name evidence="1" type="ORF">RFI_02139</name>
</gene>
<name>X6P8U0_RETFI</name>
<organism evidence="1 2">
    <name type="scientific">Reticulomyxa filosa</name>
    <dbReference type="NCBI Taxonomy" id="46433"/>
    <lineage>
        <taxon>Eukaryota</taxon>
        <taxon>Sar</taxon>
        <taxon>Rhizaria</taxon>
        <taxon>Retaria</taxon>
        <taxon>Foraminifera</taxon>
        <taxon>Monothalamids</taxon>
        <taxon>Reticulomyxidae</taxon>
        <taxon>Reticulomyxa</taxon>
    </lineage>
</organism>
<protein>
    <submittedName>
        <fullName evidence="1">Uncharacterized protein</fullName>
    </submittedName>
</protein>
<dbReference type="Proteomes" id="UP000023152">
    <property type="component" value="Unassembled WGS sequence"/>
</dbReference>
<sequence length="251" mass="28396">MQRTPEAGKYEKEMKVLQQLYGDVMKEEELRKYLEGSNGNVQMMIEQINTTLSNQKTAIQGSMEENKIEQINDNTLKKEDEKVKIGETKPGINLQGYCINMDCLAAKAKLPVWVNIGFGDISFESNKTSFRCPDCGQSTVTSIVKAMIFNSEHSISSSENLTPVKGNHYQCFYPIKAGLSYELKSKKIRQHATSLEDLITRSENAMMSNEIINLVAELQKYLITVVKPPKVKDSARLLEKIKCDYSGDYNQ</sequence>
<evidence type="ECO:0000313" key="2">
    <source>
        <dbReference type="Proteomes" id="UP000023152"/>
    </source>
</evidence>
<dbReference type="AlphaFoldDB" id="X6P8U0"/>
<accession>X6P8U0</accession>
<proteinExistence type="predicted"/>
<evidence type="ECO:0000313" key="1">
    <source>
        <dbReference type="EMBL" id="ETO34935.1"/>
    </source>
</evidence>
<dbReference type="EMBL" id="ASPP01002126">
    <property type="protein sequence ID" value="ETO34935.1"/>
    <property type="molecule type" value="Genomic_DNA"/>
</dbReference>
<reference evidence="1 2" key="1">
    <citation type="journal article" date="2013" name="Curr. Biol.">
        <title>The Genome of the Foraminiferan Reticulomyxa filosa.</title>
        <authorList>
            <person name="Glockner G."/>
            <person name="Hulsmann N."/>
            <person name="Schleicher M."/>
            <person name="Noegel A.A."/>
            <person name="Eichinger L."/>
            <person name="Gallinger C."/>
            <person name="Pawlowski J."/>
            <person name="Sierra R."/>
            <person name="Euteneuer U."/>
            <person name="Pillet L."/>
            <person name="Moustafa A."/>
            <person name="Platzer M."/>
            <person name="Groth M."/>
            <person name="Szafranski K."/>
            <person name="Schliwa M."/>
        </authorList>
    </citation>
    <scope>NUCLEOTIDE SEQUENCE [LARGE SCALE GENOMIC DNA]</scope>
</reference>